<name>A0A2U1PHE7_ARTAN</name>
<evidence type="ECO:0000259" key="1">
    <source>
        <dbReference type="Pfam" id="PF12937"/>
    </source>
</evidence>
<dbReference type="EMBL" id="PKPP01001160">
    <property type="protein sequence ID" value="PWA85087.1"/>
    <property type="molecule type" value="Genomic_DNA"/>
</dbReference>
<dbReference type="STRING" id="35608.A0A2U1PHE7"/>
<gene>
    <name evidence="2" type="ORF">CTI12_AA153620</name>
</gene>
<dbReference type="SUPFAM" id="SSF81383">
    <property type="entry name" value="F-box domain"/>
    <property type="match status" value="1"/>
</dbReference>
<keyword evidence="3" id="KW-1185">Reference proteome</keyword>
<dbReference type="PANTHER" id="PTHR31215">
    <property type="entry name" value="OS05G0510400 PROTEIN-RELATED"/>
    <property type="match status" value="1"/>
</dbReference>
<dbReference type="InterPro" id="IPR001810">
    <property type="entry name" value="F-box_dom"/>
</dbReference>
<dbReference type="CDD" id="cd09917">
    <property type="entry name" value="F-box_SF"/>
    <property type="match status" value="1"/>
</dbReference>
<dbReference type="Pfam" id="PF12937">
    <property type="entry name" value="F-box-like"/>
    <property type="match status" value="1"/>
</dbReference>
<proteinExistence type="predicted"/>
<protein>
    <recommendedName>
        <fullName evidence="1">F-box domain-containing protein</fullName>
    </recommendedName>
</protein>
<dbReference type="InterPro" id="IPR044809">
    <property type="entry name" value="AUF1-like"/>
</dbReference>
<dbReference type="Proteomes" id="UP000245207">
    <property type="component" value="Unassembled WGS sequence"/>
</dbReference>
<comment type="caution">
    <text evidence="2">The sequence shown here is derived from an EMBL/GenBank/DDBJ whole genome shotgun (WGS) entry which is preliminary data.</text>
</comment>
<dbReference type="AlphaFoldDB" id="A0A2U1PHE7"/>
<dbReference type="InterPro" id="IPR036047">
    <property type="entry name" value="F-box-like_dom_sf"/>
</dbReference>
<accession>A0A2U1PHE7</accession>
<evidence type="ECO:0000313" key="2">
    <source>
        <dbReference type="EMBL" id="PWA85087.1"/>
    </source>
</evidence>
<sequence length="369" mass="40025">MTSSSSSSTSSPDLLSSVDHFDHLPDSIVLLIFNKLFDVKTLGRCYVVSKRFQTLIPQAENVVVRVDCVISDDDVTPNSISGESRVGTFASLFNFVVTGIVKPIQALGSHILGNPSRLSSLRSANESEAAVVGVTHHSPTQVLRNFNEIKFLKIELPSGELGIESDVLLKWRAEFGSTLSSCVILGASSVEKRGESESSSSTEYVSEDGDGSIPDSFYTDGGLKLRVVWTISSLIAASARHYLLQPIIEEHKTLDKLVLSDLDGQGLLSMNKEQLEELRVKPLSASSASKRTLVPALNMRLWYAPCLVLPDGSVLKGATLVAIRPSSDVEGKEEVVDGNLVASVFDEPYGSAARMLVKRRTYSLEMNSF</sequence>
<dbReference type="OrthoDB" id="660108at2759"/>
<feature type="domain" description="F-box" evidence="1">
    <location>
        <begin position="21"/>
        <end position="56"/>
    </location>
</feature>
<dbReference type="Gene3D" id="1.20.1280.50">
    <property type="match status" value="1"/>
</dbReference>
<evidence type="ECO:0000313" key="3">
    <source>
        <dbReference type="Proteomes" id="UP000245207"/>
    </source>
</evidence>
<reference evidence="2 3" key="1">
    <citation type="journal article" date="2018" name="Mol. Plant">
        <title>The genome of Artemisia annua provides insight into the evolution of Asteraceae family and artemisinin biosynthesis.</title>
        <authorList>
            <person name="Shen Q."/>
            <person name="Zhang L."/>
            <person name="Liao Z."/>
            <person name="Wang S."/>
            <person name="Yan T."/>
            <person name="Shi P."/>
            <person name="Liu M."/>
            <person name="Fu X."/>
            <person name="Pan Q."/>
            <person name="Wang Y."/>
            <person name="Lv Z."/>
            <person name="Lu X."/>
            <person name="Zhang F."/>
            <person name="Jiang W."/>
            <person name="Ma Y."/>
            <person name="Chen M."/>
            <person name="Hao X."/>
            <person name="Li L."/>
            <person name="Tang Y."/>
            <person name="Lv G."/>
            <person name="Zhou Y."/>
            <person name="Sun X."/>
            <person name="Brodelius P.E."/>
            <person name="Rose J.K.C."/>
            <person name="Tang K."/>
        </authorList>
    </citation>
    <scope>NUCLEOTIDE SEQUENCE [LARGE SCALE GENOMIC DNA]</scope>
    <source>
        <strain evidence="3">cv. Huhao1</strain>
        <tissue evidence="2">Leaf</tissue>
    </source>
</reference>
<organism evidence="2 3">
    <name type="scientific">Artemisia annua</name>
    <name type="common">Sweet wormwood</name>
    <dbReference type="NCBI Taxonomy" id="35608"/>
    <lineage>
        <taxon>Eukaryota</taxon>
        <taxon>Viridiplantae</taxon>
        <taxon>Streptophyta</taxon>
        <taxon>Embryophyta</taxon>
        <taxon>Tracheophyta</taxon>
        <taxon>Spermatophyta</taxon>
        <taxon>Magnoliopsida</taxon>
        <taxon>eudicotyledons</taxon>
        <taxon>Gunneridae</taxon>
        <taxon>Pentapetalae</taxon>
        <taxon>asterids</taxon>
        <taxon>campanulids</taxon>
        <taxon>Asterales</taxon>
        <taxon>Asteraceae</taxon>
        <taxon>Asteroideae</taxon>
        <taxon>Anthemideae</taxon>
        <taxon>Artemisiinae</taxon>
        <taxon>Artemisia</taxon>
    </lineage>
</organism>